<dbReference type="PANTHER" id="PTHR11949">
    <property type="entry name" value="INTERFERON REGULATORY FACTOR"/>
    <property type="match status" value="1"/>
</dbReference>
<name>A0AAV2A5Q2_9ARAC</name>
<accession>A0AAV2A5Q2</accession>
<gene>
    <name evidence="2" type="ORF">LARSCL_LOCUS9941</name>
</gene>
<dbReference type="GO" id="GO:0005634">
    <property type="term" value="C:nucleus"/>
    <property type="evidence" value="ECO:0007669"/>
    <property type="project" value="TreeGrafter"/>
</dbReference>
<dbReference type="InterPro" id="IPR036388">
    <property type="entry name" value="WH-like_DNA-bd_sf"/>
</dbReference>
<evidence type="ECO:0000313" key="2">
    <source>
        <dbReference type="EMBL" id="CAL1278699.1"/>
    </source>
</evidence>
<dbReference type="InterPro" id="IPR036390">
    <property type="entry name" value="WH_DNA-bd_sf"/>
</dbReference>
<dbReference type="PROSITE" id="PS51507">
    <property type="entry name" value="IRF_2"/>
    <property type="match status" value="1"/>
</dbReference>
<dbReference type="GO" id="GO:0000978">
    <property type="term" value="F:RNA polymerase II cis-regulatory region sequence-specific DNA binding"/>
    <property type="evidence" value="ECO:0007669"/>
    <property type="project" value="TreeGrafter"/>
</dbReference>
<dbReference type="AlphaFoldDB" id="A0AAV2A5Q2"/>
<reference evidence="2 3" key="1">
    <citation type="submission" date="2024-04" db="EMBL/GenBank/DDBJ databases">
        <authorList>
            <person name="Rising A."/>
            <person name="Reimegard J."/>
            <person name="Sonavane S."/>
            <person name="Akerstrom W."/>
            <person name="Nylinder S."/>
            <person name="Hedman E."/>
            <person name="Kallberg Y."/>
        </authorList>
    </citation>
    <scope>NUCLEOTIDE SEQUENCE [LARGE SCALE GENOMIC DNA]</scope>
</reference>
<protein>
    <recommendedName>
        <fullName evidence="1">IRF tryptophan pentad repeat domain-containing protein</fullName>
    </recommendedName>
</protein>
<proteinExistence type="predicted"/>
<keyword evidence="3" id="KW-1185">Reference proteome</keyword>
<dbReference type="Pfam" id="PF00605">
    <property type="entry name" value="IRF"/>
    <property type="match status" value="1"/>
</dbReference>
<dbReference type="GO" id="GO:0000981">
    <property type="term" value="F:DNA-binding transcription factor activity, RNA polymerase II-specific"/>
    <property type="evidence" value="ECO:0007669"/>
    <property type="project" value="TreeGrafter"/>
</dbReference>
<organism evidence="2 3">
    <name type="scientific">Larinioides sclopetarius</name>
    <dbReference type="NCBI Taxonomy" id="280406"/>
    <lineage>
        <taxon>Eukaryota</taxon>
        <taxon>Metazoa</taxon>
        <taxon>Ecdysozoa</taxon>
        <taxon>Arthropoda</taxon>
        <taxon>Chelicerata</taxon>
        <taxon>Arachnida</taxon>
        <taxon>Araneae</taxon>
        <taxon>Araneomorphae</taxon>
        <taxon>Entelegynae</taxon>
        <taxon>Araneoidea</taxon>
        <taxon>Araneidae</taxon>
        <taxon>Larinioides</taxon>
    </lineage>
</organism>
<sequence length="303" mass="35473">MTRMRRRLLEDFIIPALDSGKYGNKLYWLNKEKRIFRIYWSHKNAAKWTMDDTVVFQDWDKLKGHYKPEGRNYFMCSKQRFRAALYKLSPYVRQLKCPEKFHRDYQLITDGNKRQSENLARSKTRIPKRTNQSAIPTSVIRENTSYIAKPAIEDQKPLSPSPDFYTPDDHQVMAQYTCSMVKMNQLKMGRQYENRSPEEISQKSPKEVHETSVLRENSSTPRTPHIATQLIPIYCSYKQYHSRHQNLQDCPEVFVSKIYNGPENIPQIKDETRSSVYTTDDDISSGILNLSVKSDASSNAPSR</sequence>
<evidence type="ECO:0000259" key="1">
    <source>
        <dbReference type="PROSITE" id="PS51507"/>
    </source>
</evidence>
<dbReference type="PANTHER" id="PTHR11949:SF17">
    <property type="entry name" value="IRF TRYPTOPHAN PENTAD REPEAT DOMAIN-CONTAINING PROTEIN"/>
    <property type="match status" value="1"/>
</dbReference>
<evidence type="ECO:0000313" key="3">
    <source>
        <dbReference type="Proteomes" id="UP001497382"/>
    </source>
</evidence>
<dbReference type="InterPro" id="IPR001346">
    <property type="entry name" value="Interferon_reg_fact_DNA-bd_dom"/>
</dbReference>
<dbReference type="SMART" id="SM00348">
    <property type="entry name" value="IRF"/>
    <property type="match status" value="1"/>
</dbReference>
<dbReference type="SUPFAM" id="SSF46785">
    <property type="entry name" value="Winged helix' DNA-binding domain"/>
    <property type="match status" value="1"/>
</dbReference>
<comment type="caution">
    <text evidence="2">The sequence shown here is derived from an EMBL/GenBank/DDBJ whole genome shotgun (WGS) entry which is preliminary data.</text>
</comment>
<feature type="domain" description="IRF tryptophan pentad repeat" evidence="1">
    <location>
        <begin position="6"/>
        <end position="109"/>
    </location>
</feature>
<dbReference type="Proteomes" id="UP001497382">
    <property type="component" value="Unassembled WGS sequence"/>
</dbReference>
<dbReference type="Gene3D" id="1.10.10.10">
    <property type="entry name" value="Winged helix-like DNA-binding domain superfamily/Winged helix DNA-binding domain"/>
    <property type="match status" value="1"/>
</dbReference>
<dbReference type="EMBL" id="CAXIEN010000115">
    <property type="protein sequence ID" value="CAL1278699.1"/>
    <property type="molecule type" value="Genomic_DNA"/>
</dbReference>